<evidence type="ECO:0000256" key="1">
    <source>
        <dbReference type="SAM" id="MobiDB-lite"/>
    </source>
</evidence>
<sequence length="111" mass="12049">MNSRHVMADTGFGSITVPAKDEAIKRLSVWDHIRRPEQDTFGPETVASTDMPRTTRPSSCGTTSLASTRESRCVRAPASPGGDVRSHDHGIASVCLSADKEQTCMQMGQMR</sequence>
<dbReference type="AlphaFoldDB" id="A0A919RI69"/>
<evidence type="ECO:0000313" key="3">
    <source>
        <dbReference type="Proteomes" id="UP000606172"/>
    </source>
</evidence>
<organism evidence="2 3">
    <name type="scientific">Sinosporangium siamense</name>
    <dbReference type="NCBI Taxonomy" id="1367973"/>
    <lineage>
        <taxon>Bacteria</taxon>
        <taxon>Bacillati</taxon>
        <taxon>Actinomycetota</taxon>
        <taxon>Actinomycetes</taxon>
        <taxon>Streptosporangiales</taxon>
        <taxon>Streptosporangiaceae</taxon>
        <taxon>Sinosporangium</taxon>
    </lineage>
</organism>
<dbReference type="RefSeq" id="WP_204028476.1">
    <property type="nucleotide sequence ID" value="NZ_BOOW01000028.1"/>
</dbReference>
<proteinExistence type="predicted"/>
<protein>
    <submittedName>
        <fullName evidence="2">Uncharacterized protein</fullName>
    </submittedName>
</protein>
<feature type="region of interest" description="Disordered" evidence="1">
    <location>
        <begin position="35"/>
        <end position="88"/>
    </location>
</feature>
<evidence type="ECO:0000313" key="2">
    <source>
        <dbReference type="EMBL" id="GII94237.1"/>
    </source>
</evidence>
<feature type="compositionally biased region" description="Polar residues" evidence="1">
    <location>
        <begin position="46"/>
        <end position="68"/>
    </location>
</feature>
<accession>A0A919RI69</accession>
<dbReference type="EMBL" id="BOOW01000028">
    <property type="protein sequence ID" value="GII94237.1"/>
    <property type="molecule type" value="Genomic_DNA"/>
</dbReference>
<dbReference type="Proteomes" id="UP000606172">
    <property type="component" value="Unassembled WGS sequence"/>
</dbReference>
<keyword evidence="3" id="KW-1185">Reference proteome</keyword>
<comment type="caution">
    <text evidence="2">The sequence shown here is derived from an EMBL/GenBank/DDBJ whole genome shotgun (WGS) entry which is preliminary data.</text>
</comment>
<reference evidence="2" key="1">
    <citation type="submission" date="2021-01" db="EMBL/GenBank/DDBJ databases">
        <title>Whole genome shotgun sequence of Sinosporangium siamense NBRC 109515.</title>
        <authorList>
            <person name="Komaki H."/>
            <person name="Tamura T."/>
        </authorList>
    </citation>
    <scope>NUCLEOTIDE SEQUENCE</scope>
    <source>
        <strain evidence="2">NBRC 109515</strain>
    </source>
</reference>
<gene>
    <name evidence="2" type="ORF">Ssi02_44680</name>
</gene>
<name>A0A919RI69_9ACTN</name>